<organism evidence="1 2">
    <name type="scientific">Camellia lanceoleosa</name>
    <dbReference type="NCBI Taxonomy" id="1840588"/>
    <lineage>
        <taxon>Eukaryota</taxon>
        <taxon>Viridiplantae</taxon>
        <taxon>Streptophyta</taxon>
        <taxon>Embryophyta</taxon>
        <taxon>Tracheophyta</taxon>
        <taxon>Spermatophyta</taxon>
        <taxon>Magnoliopsida</taxon>
        <taxon>eudicotyledons</taxon>
        <taxon>Gunneridae</taxon>
        <taxon>Pentapetalae</taxon>
        <taxon>asterids</taxon>
        <taxon>Ericales</taxon>
        <taxon>Theaceae</taxon>
        <taxon>Camellia</taxon>
    </lineage>
</organism>
<sequence>MAFQGYIYTSRKPVHWSPSSRADLAKAELEYPEGRFSKSIYATFRLVSAPATSDELSLIQLAIGSWLESFARPAVDLASSARNTSFNSSTADTNNLCYEPKSVLDLRRSQSPISSVAVADKKVPKSGFSDALLQSEDGSVQWEDDQIPNNFEEWDWLMRELGLHDDSCAPALKSIVPQFNHSETQFPVVLPDFPLSHSFDSTHTHFGLSEVSSNQNLNQNFNSFDLCSDFHHMNHWNNDEFNFVDELIQAADCFESNELQLAHVILARLNQKLRSPAGKPLQRVAFYFKEALQTMLTGSTRPTRPSDSSEVVQAIKAHKNFSNVSPIVMFSNFTANQAILEALDGSKFIHVVDFDIGFGGQWASFMKEVADSAESRKSNTPVLRITAIVPEEYAVESRLVRDNLNHFASELKIVFEIDFVSIRTFEILSFKAIKSMEEEKTAVVLSPIIFQRMGVRFLNDLRQISPHVVVIVDGEGLTYGGGAPSFRRSVIEGLEFYSTVLESVEAASVGGGGEDWIRRIEMFMMQPKIFAAVEAAGRMAPPWREAFAAAGLRAVGLSQFADFQADFLLRKAQLRGFHVAKQQAEMVLCWKDRPLVATSAWRC</sequence>
<reference evidence="1 2" key="1">
    <citation type="journal article" date="2022" name="Plant J.">
        <title>Chromosome-level genome of Camellia lanceoleosa provides a valuable resource for understanding genome evolution and self-incompatibility.</title>
        <authorList>
            <person name="Gong W."/>
            <person name="Xiao S."/>
            <person name="Wang L."/>
            <person name="Liao Z."/>
            <person name="Chang Y."/>
            <person name="Mo W."/>
            <person name="Hu G."/>
            <person name="Li W."/>
            <person name="Zhao G."/>
            <person name="Zhu H."/>
            <person name="Hu X."/>
            <person name="Ji K."/>
            <person name="Xiang X."/>
            <person name="Song Q."/>
            <person name="Yuan D."/>
            <person name="Jin S."/>
            <person name="Zhang L."/>
        </authorList>
    </citation>
    <scope>NUCLEOTIDE SEQUENCE [LARGE SCALE GENOMIC DNA]</scope>
    <source>
        <strain evidence="1">SQ_2022a</strain>
    </source>
</reference>
<evidence type="ECO:0000313" key="2">
    <source>
        <dbReference type="Proteomes" id="UP001060215"/>
    </source>
</evidence>
<proteinExistence type="predicted"/>
<comment type="caution">
    <text evidence="1">The sequence shown here is derived from an EMBL/GenBank/DDBJ whole genome shotgun (WGS) entry which is preliminary data.</text>
</comment>
<evidence type="ECO:0000313" key="1">
    <source>
        <dbReference type="EMBL" id="KAI8032532.1"/>
    </source>
</evidence>
<gene>
    <name evidence="1" type="ORF">LOK49_LG01G03443</name>
</gene>
<name>A0ACC0J5H2_9ERIC</name>
<keyword evidence="2" id="KW-1185">Reference proteome</keyword>
<accession>A0ACC0J5H2</accession>
<dbReference type="Proteomes" id="UP001060215">
    <property type="component" value="Chromosome 1"/>
</dbReference>
<dbReference type="EMBL" id="CM045758">
    <property type="protein sequence ID" value="KAI8032532.1"/>
    <property type="molecule type" value="Genomic_DNA"/>
</dbReference>
<protein>
    <submittedName>
        <fullName evidence="1">Scarecrow-like protein 15</fullName>
    </submittedName>
</protein>